<feature type="transmembrane region" description="Helical" evidence="4">
    <location>
        <begin position="202"/>
        <end position="223"/>
    </location>
</feature>
<gene>
    <name evidence="5" type="ORF">G7B40_035215</name>
</gene>
<dbReference type="SMART" id="SM00028">
    <property type="entry name" value="TPR"/>
    <property type="match status" value="3"/>
</dbReference>
<keyword evidence="4" id="KW-0472">Membrane</keyword>
<keyword evidence="4" id="KW-0812">Transmembrane</keyword>
<proteinExistence type="predicted"/>
<evidence type="ECO:0000313" key="5">
    <source>
        <dbReference type="EMBL" id="MDR9899770.1"/>
    </source>
</evidence>
<dbReference type="Pfam" id="PF14559">
    <property type="entry name" value="TPR_19"/>
    <property type="match status" value="1"/>
</dbReference>
<dbReference type="InterPro" id="IPR019734">
    <property type="entry name" value="TPR_rpt"/>
</dbReference>
<feature type="transmembrane region" description="Helical" evidence="4">
    <location>
        <begin position="176"/>
        <end position="196"/>
    </location>
</feature>
<reference evidence="6" key="1">
    <citation type="journal article" date="2021" name="Science">
        <title>Hunting the eagle killer: A cyanobacterial neurotoxin causes vacuolar myelinopathy.</title>
        <authorList>
            <person name="Breinlinger S."/>
            <person name="Phillips T.J."/>
            <person name="Haram B.N."/>
            <person name="Mares J."/>
            <person name="Martinez Yerena J.A."/>
            <person name="Hrouzek P."/>
            <person name="Sobotka R."/>
            <person name="Henderson W.M."/>
            <person name="Schmieder P."/>
            <person name="Williams S.M."/>
            <person name="Lauderdale J.D."/>
            <person name="Wilde H.D."/>
            <person name="Gerrin W."/>
            <person name="Kust A."/>
            <person name="Washington J.W."/>
            <person name="Wagner C."/>
            <person name="Geier B."/>
            <person name="Liebeke M."/>
            <person name="Enke H."/>
            <person name="Niedermeyer T.H.J."/>
            <person name="Wilde S.B."/>
        </authorList>
    </citation>
    <scope>NUCLEOTIDE SEQUENCE [LARGE SCALE GENOMIC DNA]</scope>
    <source>
        <strain evidence="6">Thurmond2011</strain>
    </source>
</reference>
<evidence type="ECO:0000256" key="4">
    <source>
        <dbReference type="SAM" id="Phobius"/>
    </source>
</evidence>
<dbReference type="InterPro" id="IPR011990">
    <property type="entry name" value="TPR-like_helical_dom_sf"/>
</dbReference>
<evidence type="ECO:0000313" key="6">
    <source>
        <dbReference type="Proteomes" id="UP000667802"/>
    </source>
</evidence>
<dbReference type="Proteomes" id="UP000667802">
    <property type="component" value="Unassembled WGS sequence"/>
</dbReference>
<evidence type="ECO:0000256" key="2">
    <source>
        <dbReference type="ARBA" id="ARBA00022803"/>
    </source>
</evidence>
<evidence type="ECO:0000256" key="1">
    <source>
        <dbReference type="ARBA" id="ARBA00022737"/>
    </source>
</evidence>
<evidence type="ECO:0000256" key="3">
    <source>
        <dbReference type="PROSITE-ProRule" id="PRU00339"/>
    </source>
</evidence>
<comment type="caution">
    <text evidence="5">The sequence shown here is derived from an EMBL/GenBank/DDBJ whole genome shotgun (WGS) entry which is preliminary data.</text>
</comment>
<accession>A0AAP5IDP7</accession>
<keyword evidence="2 3" id="KW-0802">TPR repeat</keyword>
<name>A0AAP5IDP7_9CYAN</name>
<protein>
    <submittedName>
        <fullName evidence="5">Tetratricopeptide repeat protein</fullName>
    </submittedName>
</protein>
<organism evidence="5 6">
    <name type="scientific">Aetokthonos hydrillicola Thurmond2011</name>
    <dbReference type="NCBI Taxonomy" id="2712845"/>
    <lineage>
        <taxon>Bacteria</taxon>
        <taxon>Bacillati</taxon>
        <taxon>Cyanobacteriota</taxon>
        <taxon>Cyanophyceae</taxon>
        <taxon>Nostocales</taxon>
        <taxon>Hapalosiphonaceae</taxon>
        <taxon>Aetokthonos</taxon>
    </lineage>
</organism>
<keyword evidence="1" id="KW-0677">Repeat</keyword>
<dbReference type="Gene3D" id="1.25.40.10">
    <property type="entry name" value="Tetratricopeptide repeat domain"/>
    <property type="match status" value="1"/>
</dbReference>
<keyword evidence="4" id="KW-1133">Transmembrane helix</keyword>
<dbReference type="PANTHER" id="PTHR44943:SF8">
    <property type="entry name" value="TPR REPEAT-CONTAINING PROTEIN MJ0263"/>
    <property type="match status" value="1"/>
</dbReference>
<dbReference type="PROSITE" id="PS50005">
    <property type="entry name" value="TPR"/>
    <property type="match status" value="1"/>
</dbReference>
<dbReference type="RefSeq" id="WP_208353679.1">
    <property type="nucleotide sequence ID" value="NZ_JAALHA020000027.1"/>
</dbReference>
<dbReference type="AlphaFoldDB" id="A0AAP5IDP7"/>
<keyword evidence="6" id="KW-1185">Reference proteome</keyword>
<sequence>MSESMLPDYPPSYEQGHRLFQMGRIHEAVEVFKAVLAQDADNVPALYLLGVSYYRMQEFRQAQAQFRKVIALDDGHYNGHYYLGLTLEQDNRLNDALIEYRLTLALKPDFTEAQQKLTQYNQALSSASDIVQQGQIDKTIVESMDIDRDFMNGGNLYPSTVSGNLIYKGYRRISSFSGTFVLMAICLLGSFIFWVISGFSEYVVAVAWVLTSLSVLLWLYLLVKSRTTKYSVYEHRIDFKNGIFSKHERSLWIYQIEDTSLTRSFLNLLTNDAVVHLQAEQKNFEIIGVGNSQFMKRLWQEIRDAALVQRRAMKRWWI</sequence>
<dbReference type="SUPFAM" id="SSF48452">
    <property type="entry name" value="TPR-like"/>
    <property type="match status" value="1"/>
</dbReference>
<dbReference type="EMBL" id="JAALHA020000027">
    <property type="protein sequence ID" value="MDR9899770.1"/>
    <property type="molecule type" value="Genomic_DNA"/>
</dbReference>
<dbReference type="InterPro" id="IPR051685">
    <property type="entry name" value="Ycf3/AcsC/BcsC/TPR_MFPF"/>
</dbReference>
<feature type="repeat" description="TPR" evidence="3">
    <location>
        <begin position="43"/>
        <end position="76"/>
    </location>
</feature>
<dbReference type="PANTHER" id="PTHR44943">
    <property type="entry name" value="CELLULOSE SYNTHASE OPERON PROTEIN C"/>
    <property type="match status" value="1"/>
</dbReference>